<evidence type="ECO:0000313" key="4">
    <source>
        <dbReference type="Proteomes" id="UP000184069"/>
    </source>
</evidence>
<name>A0A1M6VXZ8_9FLAO</name>
<evidence type="ECO:0000313" key="1">
    <source>
        <dbReference type="EMBL" id="OCA79126.1"/>
    </source>
</evidence>
<evidence type="ECO:0000313" key="2">
    <source>
        <dbReference type="EMBL" id="SHK86196.1"/>
    </source>
</evidence>
<gene>
    <name evidence="1" type="ORF">BBH99_00840</name>
    <name evidence="2" type="ORF">SAMN05444407_101405</name>
</gene>
<accession>A0A1M6VXZ8</accession>
<dbReference type="AlphaFoldDB" id="A0A1M6VXZ8"/>
<dbReference type="RefSeq" id="WP_066694360.1">
    <property type="nucleotide sequence ID" value="NZ_FRBM01000001.1"/>
</dbReference>
<reference evidence="2 4" key="2">
    <citation type="submission" date="2016-11" db="EMBL/GenBank/DDBJ databases">
        <authorList>
            <person name="Jaros S."/>
            <person name="Januszkiewicz K."/>
            <person name="Wedrychowicz H."/>
        </authorList>
    </citation>
    <scope>NUCLEOTIDE SEQUENCE [LARGE SCALE GENOMIC DNA]</scope>
    <source>
        <strain evidence="2 4">DSM 27621</strain>
    </source>
</reference>
<proteinExistence type="predicted"/>
<reference evidence="1 3" key="1">
    <citation type="submission" date="2016-07" db="EMBL/GenBank/DDBJ databases">
        <authorList>
            <person name="Jeong J.-J."/>
            <person name="Kim D.W."/>
            <person name="Sang M.K."/>
            <person name="Choi I.-G."/>
            <person name="Kim K.D."/>
        </authorList>
    </citation>
    <scope>NUCLEOTIDE SEQUENCE [LARGE SCALE GENOMIC DNA]</scope>
    <source>
        <strain evidence="1 3">C-26</strain>
    </source>
</reference>
<dbReference type="EMBL" id="MAYF01000112">
    <property type="protein sequence ID" value="OCA79126.1"/>
    <property type="molecule type" value="Genomic_DNA"/>
</dbReference>
<protein>
    <submittedName>
        <fullName evidence="2">Uncharacterized protein</fullName>
    </submittedName>
</protein>
<evidence type="ECO:0000313" key="3">
    <source>
        <dbReference type="Proteomes" id="UP000093508"/>
    </source>
</evidence>
<dbReference type="OrthoDB" id="1312899at2"/>
<dbReference type="EMBL" id="FRBM01000001">
    <property type="protein sequence ID" value="SHK86196.1"/>
    <property type="molecule type" value="Genomic_DNA"/>
</dbReference>
<sequence>MKKITLLVFGLTQAFAFSQTQDLTTLAAGDHVGMNALFDDKDNLYGYVSIYSYGKSGDKTKKFEYVILDKNLNPVANKEFEGDITAASYRGYVDFKGQIILKPSMMDYSLIKSREVFTPVSMVINPKTNTITRKVYYDYLEDGSFKEINEPKSWKEQNKENRSEKREKGYNYVSAVAETKEGGYFAVEYKDYGKYVNSNSLMKFDENKKEVWRYTYNTEGTKKVFSTLTPLEKDENYLYSILKKVDNDKKIFTLLVLDMKTGKQISNNPITGMTDKTIENIDSFISNYSPLDNDKTFDDKIVLTGRNYASNNYDIGFSRLMINKSDFSIDTKNLSYKPDFIPYLPKIDENGYVESGYYLLTKDLYFMSDGSVGILSEKYKPAGQYNAPKTTDLVYLYTDKDFKIKDLKVLEKEKTKWAVNSDYLFSQYLNNGKDVVFFYRDYQKDEVTKQKKWNLFINTVIDGKFKQEIIPISEKDNYEVTPYVAKEGYILLREYNKKDKYNKIRLEKLNY</sequence>
<dbReference type="Proteomes" id="UP000184069">
    <property type="component" value="Unassembled WGS sequence"/>
</dbReference>
<dbReference type="Proteomes" id="UP000093508">
    <property type="component" value="Unassembled WGS sequence"/>
</dbReference>
<organism evidence="2 4">
    <name type="scientific">Chryseobacterium contaminans</name>
    <dbReference type="NCBI Taxonomy" id="1423959"/>
    <lineage>
        <taxon>Bacteria</taxon>
        <taxon>Pseudomonadati</taxon>
        <taxon>Bacteroidota</taxon>
        <taxon>Flavobacteriia</taxon>
        <taxon>Flavobacteriales</taxon>
        <taxon>Weeksellaceae</taxon>
        <taxon>Chryseobacterium group</taxon>
        <taxon>Chryseobacterium</taxon>
    </lineage>
</organism>
<keyword evidence="3" id="KW-1185">Reference proteome</keyword>